<dbReference type="InterPro" id="IPR011990">
    <property type="entry name" value="TPR-like_helical_dom_sf"/>
</dbReference>
<keyword evidence="4" id="KW-1185">Reference proteome</keyword>
<feature type="non-terminal residue" evidence="3">
    <location>
        <position position="1"/>
    </location>
</feature>
<name>A0AAE0KQ87_9CHLO</name>
<evidence type="ECO:0000313" key="3">
    <source>
        <dbReference type="EMBL" id="KAK3256459.1"/>
    </source>
</evidence>
<protein>
    <submittedName>
        <fullName evidence="3">Uncharacterized protein</fullName>
    </submittedName>
</protein>
<dbReference type="InterPro" id="IPR000048">
    <property type="entry name" value="IQ_motif_EF-hand-BS"/>
</dbReference>
<feature type="coiled-coil region" evidence="1">
    <location>
        <begin position="534"/>
        <end position="565"/>
    </location>
</feature>
<dbReference type="Gene3D" id="1.25.40.10">
    <property type="entry name" value="Tetratricopeptide repeat domain"/>
    <property type="match status" value="1"/>
</dbReference>
<reference evidence="3 4" key="1">
    <citation type="journal article" date="2015" name="Genome Biol. Evol.">
        <title>Comparative Genomics of a Bacterivorous Green Alga Reveals Evolutionary Causalities and Consequences of Phago-Mixotrophic Mode of Nutrition.</title>
        <authorList>
            <person name="Burns J.A."/>
            <person name="Paasch A."/>
            <person name="Narechania A."/>
            <person name="Kim E."/>
        </authorList>
    </citation>
    <scope>NUCLEOTIDE SEQUENCE [LARGE SCALE GENOMIC DNA]</scope>
    <source>
        <strain evidence="3 4">PLY_AMNH</strain>
    </source>
</reference>
<feature type="region of interest" description="Disordered" evidence="2">
    <location>
        <begin position="311"/>
        <end position="334"/>
    </location>
</feature>
<organism evidence="3 4">
    <name type="scientific">Cymbomonas tetramitiformis</name>
    <dbReference type="NCBI Taxonomy" id="36881"/>
    <lineage>
        <taxon>Eukaryota</taxon>
        <taxon>Viridiplantae</taxon>
        <taxon>Chlorophyta</taxon>
        <taxon>Pyramimonadophyceae</taxon>
        <taxon>Pyramimonadales</taxon>
        <taxon>Pyramimonadaceae</taxon>
        <taxon>Cymbomonas</taxon>
    </lineage>
</organism>
<keyword evidence="1" id="KW-0175">Coiled coil</keyword>
<evidence type="ECO:0000313" key="4">
    <source>
        <dbReference type="Proteomes" id="UP001190700"/>
    </source>
</evidence>
<evidence type="ECO:0000256" key="1">
    <source>
        <dbReference type="SAM" id="Coils"/>
    </source>
</evidence>
<evidence type="ECO:0000256" key="2">
    <source>
        <dbReference type="SAM" id="MobiDB-lite"/>
    </source>
</evidence>
<accession>A0AAE0KQ87</accession>
<dbReference type="Gene3D" id="1.20.5.190">
    <property type="match status" value="1"/>
</dbReference>
<gene>
    <name evidence="3" type="ORF">CYMTET_34404</name>
</gene>
<proteinExistence type="predicted"/>
<dbReference type="Pfam" id="PF00612">
    <property type="entry name" value="IQ"/>
    <property type="match status" value="2"/>
</dbReference>
<dbReference type="PROSITE" id="PS50096">
    <property type="entry name" value="IQ"/>
    <property type="match status" value="2"/>
</dbReference>
<dbReference type="AlphaFoldDB" id="A0AAE0KQ87"/>
<dbReference type="SMART" id="SM00015">
    <property type="entry name" value="IQ"/>
    <property type="match status" value="2"/>
</dbReference>
<dbReference type="Proteomes" id="UP001190700">
    <property type="component" value="Unassembled WGS sequence"/>
</dbReference>
<comment type="caution">
    <text evidence="3">The sequence shown here is derived from an EMBL/GenBank/DDBJ whole genome shotgun (WGS) entry which is preliminary data.</text>
</comment>
<sequence length="598" mass="68602">LMQLTRAHAQMEVCKIEGANYTKAVQYARRAVDICEGGSSKGARLRLAATLNNLGGLHELMANYMQAAEPRLRCIKVLEVLFPQGHPAREAALLNLVHLLDLSGIHMPQMIPPQEAIKFQKEALSLTEQRHSHQKSRADREALSVAMQRVACTTCELRQFQPAIYMMRRAVQFVWEEDAAIRIQAGLKGHMARVELERCKPKKPKEKTQQPTTVHGLSYEERMQLPWAMSREYACTLIQACTRGWISRRRVVKLRQRAERRKQFAQQKDELVYELRDERPPPPQFEDPRESELEAMARQMEEEERKLAEAEAAEAARQAKKDAQRRLRHRPSARAQQARGVALALCRLAATHYCAEEFEQALKMYDRMSMYQTHWLGHGDPEIGQTISNIQLMFDEDYMRGSFSFSNIMQHVQQGDYDWFPPKRSMVMFWSISGPMASPNIEMETITLPYYTRPKTKPGEGEPEARGIWTVDGVSVMTKDDGSGESGLLDNKRLHVEQHVSMVRYQAQVLEALLLEVVSDECGDVIEEVMGPLREEHAAELLRAEEEAEAEAQREREQQEVLDRKEYKKGLVDYQRTKLRLLRMYGTTSSAGPPSPQK</sequence>
<dbReference type="EMBL" id="LGRX02021636">
    <property type="protein sequence ID" value="KAK3256459.1"/>
    <property type="molecule type" value="Genomic_DNA"/>
</dbReference>
<dbReference type="CDD" id="cd23767">
    <property type="entry name" value="IQCD"/>
    <property type="match status" value="1"/>
</dbReference>